<protein>
    <submittedName>
        <fullName evidence="2">Uncharacterized protein</fullName>
    </submittedName>
</protein>
<evidence type="ECO:0000313" key="2">
    <source>
        <dbReference type="EMBL" id="RPD63604.1"/>
    </source>
</evidence>
<organism evidence="2 3">
    <name type="scientific">Lentinus tigrinus ALCF2SS1-6</name>
    <dbReference type="NCBI Taxonomy" id="1328759"/>
    <lineage>
        <taxon>Eukaryota</taxon>
        <taxon>Fungi</taxon>
        <taxon>Dikarya</taxon>
        <taxon>Basidiomycota</taxon>
        <taxon>Agaricomycotina</taxon>
        <taxon>Agaricomycetes</taxon>
        <taxon>Polyporales</taxon>
        <taxon>Polyporaceae</taxon>
        <taxon>Lentinus</taxon>
    </lineage>
</organism>
<evidence type="ECO:0000313" key="3">
    <source>
        <dbReference type="Proteomes" id="UP000313359"/>
    </source>
</evidence>
<gene>
    <name evidence="2" type="ORF">L227DRAFT_608807</name>
</gene>
<sequence length="245" mass="27572">MHKAALYELHYIAYRIYEALRHYPKEADKEMQTRWEHGLAREMWNTIGALGILTAYAAKYKGEDAAKVPDMLLELLPRLEWTGLTIGLDLNTMDRQALVAAYKPTFDFSDGPVGGFQWWTWPQKDMGKSQLPSWWTSPSRCVPRPMPAFATDLIPAASQAEEIAGICRARLQSIDCEIKEEKWCTAHLQTMLQTGMAVYPPVSNRDECGGREQSGPHATAPFKGWEKTVHCTDPDAPSQSGSREA</sequence>
<dbReference type="AlphaFoldDB" id="A0A5C2SK22"/>
<accession>A0A5C2SK22</accession>
<dbReference type="OrthoDB" id="10527217at2759"/>
<keyword evidence="3" id="KW-1185">Reference proteome</keyword>
<reference evidence="2" key="1">
    <citation type="journal article" date="2018" name="Genome Biol. Evol.">
        <title>Genomics and development of Lentinus tigrinus, a white-rot wood-decaying mushroom with dimorphic fruiting bodies.</title>
        <authorList>
            <person name="Wu B."/>
            <person name="Xu Z."/>
            <person name="Knudson A."/>
            <person name="Carlson A."/>
            <person name="Chen N."/>
            <person name="Kovaka S."/>
            <person name="LaButti K."/>
            <person name="Lipzen A."/>
            <person name="Pennachio C."/>
            <person name="Riley R."/>
            <person name="Schakwitz W."/>
            <person name="Umezawa K."/>
            <person name="Ohm R.A."/>
            <person name="Grigoriev I.V."/>
            <person name="Nagy L.G."/>
            <person name="Gibbons J."/>
            <person name="Hibbett D."/>
        </authorList>
    </citation>
    <scope>NUCLEOTIDE SEQUENCE [LARGE SCALE GENOMIC DNA]</scope>
    <source>
        <strain evidence="2">ALCF2SS1-6</strain>
    </source>
</reference>
<feature type="compositionally biased region" description="Basic and acidic residues" evidence="1">
    <location>
        <begin position="224"/>
        <end position="233"/>
    </location>
</feature>
<proteinExistence type="predicted"/>
<feature type="region of interest" description="Disordered" evidence="1">
    <location>
        <begin position="207"/>
        <end position="245"/>
    </location>
</feature>
<dbReference type="Proteomes" id="UP000313359">
    <property type="component" value="Unassembled WGS sequence"/>
</dbReference>
<name>A0A5C2SK22_9APHY</name>
<dbReference type="EMBL" id="ML122256">
    <property type="protein sequence ID" value="RPD63604.1"/>
    <property type="molecule type" value="Genomic_DNA"/>
</dbReference>
<evidence type="ECO:0000256" key="1">
    <source>
        <dbReference type="SAM" id="MobiDB-lite"/>
    </source>
</evidence>